<proteinExistence type="inferred from homology"/>
<evidence type="ECO:0000256" key="1">
    <source>
        <dbReference type="ARBA" id="ARBA00008635"/>
    </source>
</evidence>
<dbReference type="Gene3D" id="1.20.120.450">
    <property type="entry name" value="dinb family like domain"/>
    <property type="match status" value="1"/>
</dbReference>
<dbReference type="RefSeq" id="WP_077808758.1">
    <property type="nucleotide sequence ID" value="NZ_CP150496.1"/>
</dbReference>
<name>A0ABZ2TTY0_9FLAO</name>
<dbReference type="InterPro" id="IPR007837">
    <property type="entry name" value="DinB"/>
</dbReference>
<reference evidence="3 4" key="1">
    <citation type="submission" date="2024-03" db="EMBL/GenBank/DDBJ databases">
        <authorList>
            <person name="Cao K."/>
        </authorList>
    </citation>
    <scope>NUCLEOTIDE SEQUENCE [LARGE SCALE GENOMIC DNA]</scope>
    <source>
        <strain evidence="3 4">MCCC 1K00696</strain>
    </source>
</reference>
<accession>A0ABZ2TTY0</accession>
<dbReference type="Proteomes" id="UP001491088">
    <property type="component" value="Chromosome"/>
</dbReference>
<dbReference type="SUPFAM" id="SSF109854">
    <property type="entry name" value="DinB/YfiT-like putative metalloenzymes"/>
    <property type="match status" value="1"/>
</dbReference>
<evidence type="ECO:0000313" key="3">
    <source>
        <dbReference type="EMBL" id="WYW56591.1"/>
    </source>
</evidence>
<dbReference type="EMBL" id="CP150496">
    <property type="protein sequence ID" value="WYW56591.1"/>
    <property type="molecule type" value="Genomic_DNA"/>
</dbReference>
<evidence type="ECO:0000256" key="2">
    <source>
        <dbReference type="ARBA" id="ARBA00022723"/>
    </source>
</evidence>
<keyword evidence="4" id="KW-1185">Reference proteome</keyword>
<keyword evidence="2" id="KW-0479">Metal-binding</keyword>
<dbReference type="InterPro" id="IPR034660">
    <property type="entry name" value="DinB/YfiT-like"/>
</dbReference>
<gene>
    <name evidence="3" type="ORF">WG950_04900</name>
</gene>
<comment type="similarity">
    <text evidence="1">Belongs to the DinB family.</text>
</comment>
<protein>
    <submittedName>
        <fullName evidence="3">DinB family protein</fullName>
    </submittedName>
</protein>
<dbReference type="Pfam" id="PF05163">
    <property type="entry name" value="DinB"/>
    <property type="match status" value="1"/>
</dbReference>
<sequence>MIEAIEQNLQRGVQLLKNISDDQYRNKSVGPYHSSIGCHMRHILDVYSCIFNGLEDGYIDLSVRERNECAENETSVGLEYFNTVIKRLNEISTEDFNKSVKICDNVGLGNETANYTVAAALMQAQSHTTHHYASIGYLIYQLGIELPVADFGFNPSTVKR</sequence>
<organism evidence="3 4">
    <name type="scientific">Polaribacter marinaquae</name>
    <dbReference type="NCBI Taxonomy" id="1642819"/>
    <lineage>
        <taxon>Bacteria</taxon>
        <taxon>Pseudomonadati</taxon>
        <taxon>Bacteroidota</taxon>
        <taxon>Flavobacteriia</taxon>
        <taxon>Flavobacteriales</taxon>
        <taxon>Flavobacteriaceae</taxon>
    </lineage>
</organism>
<evidence type="ECO:0000313" key="4">
    <source>
        <dbReference type="Proteomes" id="UP001491088"/>
    </source>
</evidence>